<reference evidence="10" key="1">
    <citation type="journal article" date="2019" name="Int. J. Syst. Evol. Microbiol.">
        <title>The Global Catalogue of Microorganisms (GCM) 10K type strain sequencing project: providing services to taxonomists for standard genome sequencing and annotation.</title>
        <authorList>
            <consortium name="The Broad Institute Genomics Platform"/>
            <consortium name="The Broad Institute Genome Sequencing Center for Infectious Disease"/>
            <person name="Wu L."/>
            <person name="Ma J."/>
        </authorList>
    </citation>
    <scope>NUCLEOTIDE SEQUENCE [LARGE SCALE GENOMIC DNA]</scope>
    <source>
        <strain evidence="10">IBRC-M 10906</strain>
    </source>
</reference>
<keyword evidence="2" id="KW-1003">Cell membrane</keyword>
<evidence type="ECO:0000256" key="5">
    <source>
        <dbReference type="ARBA" id="ARBA00023136"/>
    </source>
</evidence>
<keyword evidence="10" id="KW-1185">Reference proteome</keyword>
<feature type="transmembrane region" description="Helical" evidence="7">
    <location>
        <begin position="163"/>
        <end position="185"/>
    </location>
</feature>
<dbReference type="PROSITE" id="PS50850">
    <property type="entry name" value="MFS"/>
    <property type="match status" value="1"/>
</dbReference>
<feature type="transmembrane region" description="Helical" evidence="7">
    <location>
        <begin position="289"/>
        <end position="308"/>
    </location>
</feature>
<evidence type="ECO:0000256" key="4">
    <source>
        <dbReference type="ARBA" id="ARBA00022989"/>
    </source>
</evidence>
<dbReference type="Gene3D" id="1.20.1250.20">
    <property type="entry name" value="MFS general substrate transporter like domains"/>
    <property type="match status" value="1"/>
</dbReference>
<comment type="caution">
    <text evidence="9">The sequence shown here is derived from an EMBL/GenBank/DDBJ whole genome shotgun (WGS) entry which is preliminary data.</text>
</comment>
<accession>A0ABW5WDC9</accession>
<proteinExistence type="predicted"/>
<feature type="transmembrane region" description="Helical" evidence="7">
    <location>
        <begin position="225"/>
        <end position="246"/>
    </location>
</feature>
<gene>
    <name evidence="9" type="ORF">ACFS2C_20460</name>
</gene>
<feature type="domain" description="Major facilitator superfamily (MFS) profile" evidence="8">
    <location>
        <begin position="11"/>
        <end position="413"/>
    </location>
</feature>
<dbReference type="PANTHER" id="PTHR43124">
    <property type="entry name" value="PURINE EFFLUX PUMP PBUE"/>
    <property type="match status" value="1"/>
</dbReference>
<feature type="transmembrane region" description="Helical" evidence="7">
    <location>
        <begin position="314"/>
        <end position="335"/>
    </location>
</feature>
<feature type="transmembrane region" description="Helical" evidence="7">
    <location>
        <begin position="102"/>
        <end position="120"/>
    </location>
</feature>
<evidence type="ECO:0000256" key="1">
    <source>
        <dbReference type="ARBA" id="ARBA00004651"/>
    </source>
</evidence>
<dbReference type="InterPro" id="IPR050189">
    <property type="entry name" value="MFS_Efflux_Transporters"/>
</dbReference>
<keyword evidence="4 7" id="KW-1133">Transmembrane helix</keyword>
<dbReference type="RefSeq" id="WP_377393015.1">
    <property type="nucleotide sequence ID" value="NZ_JBHSAN010000035.1"/>
</dbReference>
<name>A0ABW5WDC9_9PSEU</name>
<organism evidence="9 10">
    <name type="scientific">Prauserella oleivorans</name>
    <dbReference type="NCBI Taxonomy" id="1478153"/>
    <lineage>
        <taxon>Bacteria</taxon>
        <taxon>Bacillati</taxon>
        <taxon>Actinomycetota</taxon>
        <taxon>Actinomycetes</taxon>
        <taxon>Pseudonocardiales</taxon>
        <taxon>Pseudonocardiaceae</taxon>
        <taxon>Prauserella</taxon>
    </lineage>
</organism>
<dbReference type="InterPro" id="IPR036259">
    <property type="entry name" value="MFS_trans_sf"/>
</dbReference>
<evidence type="ECO:0000256" key="2">
    <source>
        <dbReference type="ARBA" id="ARBA00022475"/>
    </source>
</evidence>
<dbReference type="CDD" id="cd06174">
    <property type="entry name" value="MFS"/>
    <property type="match status" value="1"/>
</dbReference>
<feature type="transmembrane region" description="Helical" evidence="7">
    <location>
        <begin position="389"/>
        <end position="408"/>
    </location>
</feature>
<evidence type="ECO:0000256" key="6">
    <source>
        <dbReference type="SAM" id="MobiDB-lite"/>
    </source>
</evidence>
<feature type="region of interest" description="Disordered" evidence="6">
    <location>
        <begin position="414"/>
        <end position="434"/>
    </location>
</feature>
<keyword evidence="3 7" id="KW-0812">Transmembrane</keyword>
<evidence type="ECO:0000313" key="9">
    <source>
        <dbReference type="EMBL" id="MFD2801767.1"/>
    </source>
</evidence>
<feature type="transmembrane region" description="Helical" evidence="7">
    <location>
        <begin position="77"/>
        <end position="96"/>
    </location>
</feature>
<dbReference type="Pfam" id="PF07690">
    <property type="entry name" value="MFS_1"/>
    <property type="match status" value="1"/>
</dbReference>
<protein>
    <submittedName>
        <fullName evidence="9">Nitrate/nitrite transporter</fullName>
    </submittedName>
</protein>
<dbReference type="EMBL" id="JBHUOF010000034">
    <property type="protein sequence ID" value="MFD2801767.1"/>
    <property type="molecule type" value="Genomic_DNA"/>
</dbReference>
<evidence type="ECO:0000259" key="8">
    <source>
        <dbReference type="PROSITE" id="PS50850"/>
    </source>
</evidence>
<evidence type="ECO:0000256" key="7">
    <source>
        <dbReference type="SAM" id="Phobius"/>
    </source>
</evidence>
<dbReference type="Proteomes" id="UP001597478">
    <property type="component" value="Unassembled WGS sequence"/>
</dbReference>
<feature type="transmembrane region" description="Helical" evidence="7">
    <location>
        <begin position="46"/>
        <end position="65"/>
    </location>
</feature>
<dbReference type="InterPro" id="IPR020846">
    <property type="entry name" value="MFS_dom"/>
</dbReference>
<dbReference type="SUPFAM" id="SSF103473">
    <property type="entry name" value="MFS general substrate transporter"/>
    <property type="match status" value="1"/>
</dbReference>
<comment type="subcellular location">
    <subcellularLocation>
        <location evidence="1">Cell membrane</location>
        <topology evidence="1">Multi-pass membrane protein</topology>
    </subcellularLocation>
</comment>
<feature type="transmembrane region" description="Helical" evidence="7">
    <location>
        <begin position="258"/>
        <end position="277"/>
    </location>
</feature>
<feature type="transmembrane region" description="Helical" evidence="7">
    <location>
        <begin position="347"/>
        <end position="369"/>
    </location>
</feature>
<feature type="transmembrane region" description="Helical" evidence="7">
    <location>
        <begin position="132"/>
        <end position="157"/>
    </location>
</feature>
<dbReference type="InterPro" id="IPR011701">
    <property type="entry name" value="MFS"/>
</dbReference>
<sequence length="434" mass="43985">MRTRPWLPWLMWGIGALCYLMALFHRMSLSVAGLTAQQRFGIDATGLAAFSVVQFALYALLQVPVGVGNDRLGPRKLLLGGMTLMAAGSVVLALATGYPAAMTGRALIGAGDACMFVSVLRIAQNWFPGNRYAFVAALTGMIGGLGQLVATAPLAALLQARGWTGAFLVAGAATVVLLVAAAAGLREAPRTEAGEATDVPSDGPREPLGESVRLAWRNRGTRHALFTHFTLMGSFVTFTAVLGQPYLVGAHRLSEGTAGALLAVVVVGFVVSSTAAGQLASRRPAARGGLVLAAVLLALGCSALLVALPAAAPAWVLAVVLAAIGVGGGVSMLAFDLARSANPGHRAGVASGLANMGGFTFAVVAQLGAGVLLDALLAAGVRDENAHRLAFGVPLALAVAGVIGVVRLRAHAGTPPAESSAREGGRSPGALTRV</sequence>
<evidence type="ECO:0000256" key="3">
    <source>
        <dbReference type="ARBA" id="ARBA00022692"/>
    </source>
</evidence>
<keyword evidence="5 7" id="KW-0472">Membrane</keyword>
<evidence type="ECO:0000313" key="10">
    <source>
        <dbReference type="Proteomes" id="UP001597478"/>
    </source>
</evidence>
<dbReference type="PANTHER" id="PTHR43124:SF3">
    <property type="entry name" value="CHLORAMPHENICOL EFFLUX PUMP RV0191"/>
    <property type="match status" value="1"/>
</dbReference>